<sequence length="161" mass="17798">MKKPQLLRQHLVAAMPSLAADPERLLVFVDDGGLVASFPAGLSFQYRYTLELILRDFAGAPEAVMVPLLQWLTRHQPDLLANPDNREKLAFEVDVLSDTVVDLAIRLPLTERVRVVQDDAGVFQLQYLPEPPAEWEHRHTLAGGPLTADGEALGTLPAITE</sequence>
<proteinExistence type="predicted"/>
<dbReference type="InterPro" id="IPR009678">
    <property type="entry name" value="Phage_tail_completion_R"/>
</dbReference>
<evidence type="ECO:0000313" key="3">
    <source>
        <dbReference type="Proteomes" id="UP000036890"/>
    </source>
</evidence>
<dbReference type="OrthoDB" id="8564199at2"/>
<feature type="region of interest" description="Disordered" evidence="1">
    <location>
        <begin position="142"/>
        <end position="161"/>
    </location>
</feature>
<accession>A0A0L8A669</accession>
<organism evidence="2 3">
    <name type="scientific">Stenotrophomonas geniculata N1</name>
    <dbReference type="NCBI Taxonomy" id="1167641"/>
    <lineage>
        <taxon>Bacteria</taxon>
        <taxon>Pseudomonadati</taxon>
        <taxon>Pseudomonadota</taxon>
        <taxon>Gammaproteobacteria</taxon>
        <taxon>Lysobacterales</taxon>
        <taxon>Lysobacteraceae</taxon>
        <taxon>Stenotrophomonas</taxon>
    </lineage>
</organism>
<protein>
    <submittedName>
        <fullName evidence="2">Tail protein</fullName>
    </submittedName>
</protein>
<evidence type="ECO:0000313" key="2">
    <source>
        <dbReference type="EMBL" id="KOE97882.1"/>
    </source>
</evidence>
<dbReference type="RefSeq" id="WP_032952296.1">
    <property type="nucleotide sequence ID" value="NZ_AJLO02000039.1"/>
</dbReference>
<comment type="caution">
    <text evidence="2">The sequence shown here is derived from an EMBL/GenBank/DDBJ whole genome shotgun (WGS) entry which is preliminary data.</text>
</comment>
<dbReference type="AlphaFoldDB" id="A0A0L8A669"/>
<dbReference type="Pfam" id="PF06891">
    <property type="entry name" value="P2_Phage_GpR"/>
    <property type="match status" value="1"/>
</dbReference>
<dbReference type="EMBL" id="AJLO02000039">
    <property type="protein sequence ID" value="KOE97882.1"/>
    <property type="molecule type" value="Genomic_DNA"/>
</dbReference>
<reference evidence="2 3" key="1">
    <citation type="journal article" date="2012" name="J. Bacteriol.">
        <title>Genome sequence of a novel nicotine-degrading strain, Pseudomonas geniculata N1.</title>
        <authorList>
            <person name="Tang H."/>
            <person name="Yu H."/>
            <person name="Tai C."/>
            <person name="Huang K."/>
            <person name="Liu Y."/>
            <person name="Wang L."/>
            <person name="Yao Y."/>
            <person name="Wu G."/>
            <person name="Xu P."/>
        </authorList>
    </citation>
    <scope>NUCLEOTIDE SEQUENCE [LARGE SCALE GENOMIC DNA]</scope>
    <source>
        <strain evidence="2 3">N1</strain>
    </source>
</reference>
<name>A0A0L8A669_9GAMM</name>
<evidence type="ECO:0000256" key="1">
    <source>
        <dbReference type="SAM" id="MobiDB-lite"/>
    </source>
</evidence>
<dbReference type="Proteomes" id="UP000036890">
    <property type="component" value="Unassembled WGS sequence"/>
</dbReference>
<gene>
    <name evidence="2" type="ORF">W7K_17975</name>
</gene>